<dbReference type="OrthoDB" id="2116615at2759"/>
<accession>A0A507ESU5</accession>
<feature type="region of interest" description="Disordered" evidence="1">
    <location>
        <begin position="353"/>
        <end position="376"/>
    </location>
</feature>
<organism evidence="3 4">
    <name type="scientific">Chytriomyces confervae</name>
    <dbReference type="NCBI Taxonomy" id="246404"/>
    <lineage>
        <taxon>Eukaryota</taxon>
        <taxon>Fungi</taxon>
        <taxon>Fungi incertae sedis</taxon>
        <taxon>Chytridiomycota</taxon>
        <taxon>Chytridiomycota incertae sedis</taxon>
        <taxon>Chytridiomycetes</taxon>
        <taxon>Chytridiales</taxon>
        <taxon>Chytriomycetaceae</taxon>
        <taxon>Chytriomyces</taxon>
    </lineage>
</organism>
<sequence length="376" mass="41867">MALSAEEMTTFFIPPIILNGTYSDRSFRARYSVTCVITTTSACNLSLPAGTTTIHTLCERGYEQIGDLTTYRRPSGGPDKRLNLPSGLQCDGKPHCVNSTLYTARCYSDSDLNYFCNNYSSDDDSSSGSSGGGGDSSSKGVYGPYVLYAIGGAIIVLGFGALAVEGYLSWDGRPRMRDIPVYFAGREARNIRRHLQQDVNREQREEDLIKIEANRVRREGELMDAFHQSIAARIVEEDKIKLAFETTKNEIIARRHVLTLREMDRKMQLKTIVEDSKDTQNQRIANRFMTELALKAAKRVEELKASGQHIKVIETSIIENGKVVGTQHEYLREWYAQTDADAQKLLDEVGGDLQQTHPYAPQRNNASSGSNAANTA</sequence>
<comment type="caution">
    <text evidence="3">The sequence shown here is derived from an EMBL/GenBank/DDBJ whole genome shotgun (WGS) entry which is preliminary data.</text>
</comment>
<evidence type="ECO:0000313" key="4">
    <source>
        <dbReference type="Proteomes" id="UP000320333"/>
    </source>
</evidence>
<keyword evidence="4" id="KW-1185">Reference proteome</keyword>
<keyword evidence="2" id="KW-1133">Transmembrane helix</keyword>
<keyword evidence="2" id="KW-0812">Transmembrane</keyword>
<evidence type="ECO:0000313" key="3">
    <source>
        <dbReference type="EMBL" id="TPX67319.1"/>
    </source>
</evidence>
<evidence type="ECO:0000256" key="2">
    <source>
        <dbReference type="SAM" id="Phobius"/>
    </source>
</evidence>
<reference evidence="3 4" key="1">
    <citation type="journal article" date="2019" name="Sci. Rep.">
        <title>Comparative genomics of chytrid fungi reveal insights into the obligate biotrophic and pathogenic lifestyle of Synchytrium endobioticum.</title>
        <authorList>
            <person name="van de Vossenberg B.T.L.H."/>
            <person name="Warris S."/>
            <person name="Nguyen H.D.T."/>
            <person name="van Gent-Pelzer M.P.E."/>
            <person name="Joly D.L."/>
            <person name="van de Geest H.C."/>
            <person name="Bonants P.J.M."/>
            <person name="Smith D.S."/>
            <person name="Levesque C.A."/>
            <person name="van der Lee T.A.J."/>
        </authorList>
    </citation>
    <scope>NUCLEOTIDE SEQUENCE [LARGE SCALE GENOMIC DNA]</scope>
    <source>
        <strain evidence="3 4">CBS 675.73</strain>
    </source>
</reference>
<feature type="compositionally biased region" description="Low complexity" evidence="1">
    <location>
        <begin position="364"/>
        <end position="376"/>
    </location>
</feature>
<dbReference type="AlphaFoldDB" id="A0A507ESU5"/>
<proteinExistence type="predicted"/>
<dbReference type="Proteomes" id="UP000320333">
    <property type="component" value="Unassembled WGS sequence"/>
</dbReference>
<feature type="transmembrane region" description="Helical" evidence="2">
    <location>
        <begin position="145"/>
        <end position="168"/>
    </location>
</feature>
<name>A0A507ESU5_9FUNG</name>
<gene>
    <name evidence="3" type="ORF">CcCBS67573_g07526</name>
</gene>
<dbReference type="EMBL" id="QEAP01000401">
    <property type="protein sequence ID" value="TPX67319.1"/>
    <property type="molecule type" value="Genomic_DNA"/>
</dbReference>
<protein>
    <submittedName>
        <fullName evidence="3">Uncharacterized protein</fullName>
    </submittedName>
</protein>
<evidence type="ECO:0000256" key="1">
    <source>
        <dbReference type="SAM" id="MobiDB-lite"/>
    </source>
</evidence>
<keyword evidence="2" id="KW-0472">Membrane</keyword>